<evidence type="ECO:0000313" key="7">
    <source>
        <dbReference type="Proteomes" id="UP001642484"/>
    </source>
</evidence>
<proteinExistence type="predicted"/>
<dbReference type="Pfam" id="PF08212">
    <property type="entry name" value="Lipocalin_2"/>
    <property type="match status" value="1"/>
</dbReference>
<keyword evidence="3 4" id="KW-0067">ATP-binding</keyword>
<protein>
    <recommendedName>
        <fullName evidence="5">ATP-grasp domain-containing protein</fullName>
    </recommendedName>
</protein>
<dbReference type="InterPro" id="IPR012674">
    <property type="entry name" value="Calycin"/>
</dbReference>
<reference evidence="6 7" key="1">
    <citation type="submission" date="2024-02" db="EMBL/GenBank/DDBJ databases">
        <authorList>
            <person name="Chen Y."/>
            <person name="Shah S."/>
            <person name="Dougan E. K."/>
            <person name="Thang M."/>
            <person name="Chan C."/>
        </authorList>
    </citation>
    <scope>NUCLEOTIDE SEQUENCE [LARGE SCALE GENOMIC DNA]</scope>
</reference>
<evidence type="ECO:0000256" key="2">
    <source>
        <dbReference type="ARBA" id="ARBA00022741"/>
    </source>
</evidence>
<dbReference type="InterPro" id="IPR000566">
    <property type="entry name" value="Lipocln_cytosolic_FA-bd_dom"/>
</dbReference>
<evidence type="ECO:0000313" key="6">
    <source>
        <dbReference type="EMBL" id="CAK9018693.1"/>
    </source>
</evidence>
<dbReference type="Gene3D" id="3.30.470.20">
    <property type="entry name" value="ATP-grasp fold, B domain"/>
    <property type="match status" value="1"/>
</dbReference>
<feature type="domain" description="ATP-grasp" evidence="5">
    <location>
        <begin position="308"/>
        <end position="508"/>
    </location>
</feature>
<dbReference type="SUPFAM" id="SSF51735">
    <property type="entry name" value="NAD(P)-binding Rossmann-fold domains"/>
    <property type="match status" value="1"/>
</dbReference>
<name>A0ABP0JX43_9DINO</name>
<evidence type="ECO:0000256" key="3">
    <source>
        <dbReference type="ARBA" id="ARBA00022840"/>
    </source>
</evidence>
<keyword evidence="2 4" id="KW-0547">Nucleotide-binding</keyword>
<accession>A0ABP0JX43</accession>
<dbReference type="PANTHER" id="PTHR43585:SF2">
    <property type="entry name" value="ATP-GRASP ENZYME FSQD"/>
    <property type="match status" value="1"/>
</dbReference>
<dbReference type="Proteomes" id="UP001642484">
    <property type="component" value="Unassembled WGS sequence"/>
</dbReference>
<dbReference type="InterPro" id="IPR002347">
    <property type="entry name" value="SDR_fam"/>
</dbReference>
<sequence length="1037" mass="114652">MSFASFAALAQPYLYGRQHFTLEGLERHQAETRSPDYLIRTFKPRLAGRAYFITGTDVVMREVARFLLECGARVWMVCQSETDLHEVQKTLFFKAGEDAEALHLLQGDLALDADVRRCWDEFVAQSERLDGLILGEKRFRAERCITEEMVEETFAANVLFGTFLLSSLALPLLESTRGSRWIAVSSWEMSVVLVDPYSTGLMLAPVIHQRGYEVIALWTSQVGENREHLPEAAEGFPENFLAEIDEEATLTLTAAALRAVAAPAPVAAVICGGETGVQVADALAEQMGLRGNSIKGGLENRRDKQVQQDAVKAHGLRSVRSVCGKAWEEVQAFTETEPFPIIVKPVESAGSDGVKLCQTPMEAEAHFHLLLTSQRKAGAQGAAVLLQEYLQGTEYIVDHVSRNGVHKTAMVYVYDRRAANGAGFVCFGFRCVAAESPVAQELIRYTRGCLDALRITDGATHTEVMMTATGPCLVELNSRVNGAAGAWIPLARALTGYTQVDATVDAFLNGEAFDRLPDVPGPFLASGYLSTLVSYHEGHVEATHFQRVRELESVVFLEENLRPGCALTKSVDVFSLIGLCVLVHSDAAVLAKDLQAIRDGAPGRPLPTCRAVTPLPQGGLRGFELFEIFALLCTACGFVQPPGLFLIRRTMATACSVTLRTLRPRVPHIREARQPQVLRISSDLIGELSAGRKLAGGHHLEALLTALKHCIARARYGVALPSLSTLTAAGEDYNGLLNFAYQKRAQVLLCEYWAKLYKVLMLSCHLGWVDNELCNDMYQDSEVLMEPKRDWWSAAEGLLWLCVSRPRNLESGGFYLDKILQPKHLAGPFFTEGEATKNSIAECKALVLHLEEWTVGHRPLMRKGAGEAVAEENGLDLERILGRWYVIWCIGANLEEGETNLVREYGWDATESFILARSLGRRGDRRFISEERLVPLGRSTWCRKPLLGLPSGSCPDYVLLYCAEHVKAVILGTSDGQSLWLMSRQHWLEGEVLQKMRDHLEKSGYDASRLTKVPQEWVAPPGGRVTRRGASRAWTAR</sequence>
<dbReference type="Gene3D" id="2.40.128.20">
    <property type="match status" value="1"/>
</dbReference>
<dbReference type="Pfam" id="PF13535">
    <property type="entry name" value="ATP-grasp_4"/>
    <property type="match status" value="1"/>
</dbReference>
<dbReference type="PANTHER" id="PTHR43585">
    <property type="entry name" value="FUMIPYRROLE BIOSYNTHESIS PROTEIN C"/>
    <property type="match status" value="1"/>
</dbReference>
<dbReference type="PROSITE" id="PS50975">
    <property type="entry name" value="ATP_GRASP"/>
    <property type="match status" value="1"/>
</dbReference>
<dbReference type="Pfam" id="PF00106">
    <property type="entry name" value="adh_short"/>
    <property type="match status" value="1"/>
</dbReference>
<dbReference type="SUPFAM" id="SSF50814">
    <property type="entry name" value="Lipocalins"/>
    <property type="match status" value="1"/>
</dbReference>
<gene>
    <name evidence="6" type="ORF">CCMP2556_LOCUS13370</name>
</gene>
<dbReference type="InterPro" id="IPR011761">
    <property type="entry name" value="ATP-grasp"/>
</dbReference>
<dbReference type="InterPro" id="IPR052032">
    <property type="entry name" value="ATP-dep_AA_Ligase"/>
</dbReference>
<dbReference type="EMBL" id="CAXAMN010006669">
    <property type="protein sequence ID" value="CAK9018693.1"/>
    <property type="molecule type" value="Genomic_DNA"/>
</dbReference>
<organism evidence="6 7">
    <name type="scientific">Durusdinium trenchii</name>
    <dbReference type="NCBI Taxonomy" id="1381693"/>
    <lineage>
        <taxon>Eukaryota</taxon>
        <taxon>Sar</taxon>
        <taxon>Alveolata</taxon>
        <taxon>Dinophyceae</taxon>
        <taxon>Suessiales</taxon>
        <taxon>Symbiodiniaceae</taxon>
        <taxon>Durusdinium</taxon>
    </lineage>
</organism>
<evidence type="ECO:0000256" key="1">
    <source>
        <dbReference type="ARBA" id="ARBA00022598"/>
    </source>
</evidence>
<keyword evidence="7" id="KW-1185">Reference proteome</keyword>
<comment type="caution">
    <text evidence="6">The sequence shown here is derived from an EMBL/GenBank/DDBJ whole genome shotgun (WGS) entry which is preliminary data.</text>
</comment>
<dbReference type="Gene3D" id="3.40.50.720">
    <property type="entry name" value="NAD(P)-binding Rossmann-like Domain"/>
    <property type="match status" value="1"/>
</dbReference>
<keyword evidence="1" id="KW-0436">Ligase</keyword>
<evidence type="ECO:0000259" key="5">
    <source>
        <dbReference type="PROSITE" id="PS50975"/>
    </source>
</evidence>
<evidence type="ECO:0000256" key="4">
    <source>
        <dbReference type="PROSITE-ProRule" id="PRU00409"/>
    </source>
</evidence>
<dbReference type="SUPFAM" id="SSF56059">
    <property type="entry name" value="Glutathione synthetase ATP-binding domain-like"/>
    <property type="match status" value="1"/>
</dbReference>
<dbReference type="InterPro" id="IPR036291">
    <property type="entry name" value="NAD(P)-bd_dom_sf"/>
</dbReference>